<dbReference type="EMBL" id="CP120988">
    <property type="protein sequence ID" value="WLQ55589.1"/>
    <property type="molecule type" value="Genomic_DNA"/>
</dbReference>
<evidence type="ECO:0000313" key="1">
    <source>
        <dbReference type="EMBL" id="WLQ55589.1"/>
    </source>
</evidence>
<reference evidence="1 2" key="1">
    <citation type="submission" date="2023-03" db="EMBL/GenBank/DDBJ databases">
        <title>Isolation and description of six Streptomyces strains from soil environments, able to metabolize different microbial glucans.</title>
        <authorList>
            <person name="Widen T."/>
            <person name="Larsbrink J."/>
        </authorList>
    </citation>
    <scope>NUCLEOTIDE SEQUENCE [LARGE SCALE GENOMIC DNA]</scope>
    <source>
        <strain evidence="1 2">Alt2</strain>
    </source>
</reference>
<keyword evidence="2" id="KW-1185">Reference proteome</keyword>
<organism evidence="1 2">
    <name type="scientific">Streptomyces poriferorum</name>
    <dbReference type="NCBI Taxonomy" id="2798799"/>
    <lineage>
        <taxon>Bacteria</taxon>
        <taxon>Bacillati</taxon>
        <taxon>Actinomycetota</taxon>
        <taxon>Actinomycetes</taxon>
        <taxon>Kitasatosporales</taxon>
        <taxon>Streptomycetaceae</taxon>
        <taxon>Streptomyces</taxon>
    </lineage>
</organism>
<gene>
    <name evidence="1" type="ORF">P8A19_09105</name>
</gene>
<evidence type="ECO:0000313" key="2">
    <source>
        <dbReference type="Proteomes" id="UP001235744"/>
    </source>
</evidence>
<accession>A0ABY9IMJ3</accession>
<sequence length="188" mass="21466">MSQNTFQYVLDRSECHYAARSVIRTSPPSDCSATLEEHLECAFPSFRAAFAECLTGEADGYVLELPGWAGESLERLEETTVAVFDWYGARSASRRPAVSPEDVTDPSHWFRWGEHRAFVLCFAPCFGEDHARYGFGRPETFVMFQHERAFHRRHPQQIPASVRQAVRRTFDEAGRGYEYDIGAVPTYD</sequence>
<proteinExistence type="predicted"/>
<dbReference type="RefSeq" id="WP_306072129.1">
    <property type="nucleotide sequence ID" value="NZ_CP120988.1"/>
</dbReference>
<dbReference type="Proteomes" id="UP001235744">
    <property type="component" value="Chromosome"/>
</dbReference>
<name>A0ABY9IMJ3_9ACTN</name>
<protein>
    <submittedName>
        <fullName evidence="1">Uncharacterized protein</fullName>
    </submittedName>
</protein>